<keyword evidence="1" id="KW-0805">Transcription regulation</keyword>
<evidence type="ECO:0000313" key="5">
    <source>
        <dbReference type="EMBL" id="PXW95601.1"/>
    </source>
</evidence>
<reference evidence="5 6" key="2">
    <citation type="submission" date="2018-06" db="EMBL/GenBank/DDBJ databases">
        <title>Sequencing of bacterial isolates from soil warming experiment in Harvard Forest, Massachusetts, USA.</title>
        <authorList>
            <person name="Deangelis K.PhD."/>
        </authorList>
    </citation>
    <scope>NUCLEOTIDE SEQUENCE [LARGE SCALE GENOMIC DNA]</scope>
    <source>
        <strain evidence="5 6">GAS496</strain>
    </source>
</reference>
<evidence type="ECO:0000259" key="4">
    <source>
        <dbReference type="PROSITE" id="PS51118"/>
    </source>
</evidence>
<dbReference type="InterPro" id="IPR036388">
    <property type="entry name" value="WH-like_DNA-bd_sf"/>
</dbReference>
<evidence type="ECO:0000313" key="6">
    <source>
        <dbReference type="Proteomes" id="UP000247781"/>
    </source>
</evidence>
<sequence>MSTGPRDVLTARLRKLEQAGVIERRQYSQRPPRHEYLLTDAGQALRPILLALKEWGDRYVNPGAEPVTFQRTCGAEFQTTDRLRRLQRTRP</sequence>
<accession>A0A318H7J8</accession>
<dbReference type="SUPFAM" id="SSF46785">
    <property type="entry name" value="Winged helix' DNA-binding domain"/>
    <property type="match status" value="1"/>
</dbReference>
<dbReference type="AlphaFoldDB" id="A0A318H7J8"/>
<evidence type="ECO:0000256" key="3">
    <source>
        <dbReference type="ARBA" id="ARBA00023163"/>
    </source>
</evidence>
<dbReference type="InterPro" id="IPR036390">
    <property type="entry name" value="WH_DNA-bd_sf"/>
</dbReference>
<gene>
    <name evidence="5" type="ORF">C8E89_1574</name>
</gene>
<dbReference type="Gene3D" id="1.10.10.10">
    <property type="entry name" value="Winged helix-like DNA-binding domain superfamily/Winged helix DNA-binding domain"/>
    <property type="match status" value="1"/>
</dbReference>
<dbReference type="EMBL" id="QJJU01000057">
    <property type="protein sequence ID" value="PXW95601.1"/>
    <property type="molecule type" value="Genomic_DNA"/>
</dbReference>
<comment type="caution">
    <text evidence="5">The sequence shown here is derived from an EMBL/GenBank/DDBJ whole genome shotgun (WGS) entry which is preliminary data.</text>
</comment>
<evidence type="ECO:0000256" key="2">
    <source>
        <dbReference type="ARBA" id="ARBA00023125"/>
    </source>
</evidence>
<organism evidence="5 6">
    <name type="scientific">Mycolicibacterium moriokaense</name>
    <dbReference type="NCBI Taxonomy" id="39691"/>
    <lineage>
        <taxon>Bacteria</taxon>
        <taxon>Bacillati</taxon>
        <taxon>Actinomycetota</taxon>
        <taxon>Actinomycetes</taxon>
        <taxon>Mycobacteriales</taxon>
        <taxon>Mycobacteriaceae</taxon>
        <taxon>Mycolicibacterium</taxon>
    </lineage>
</organism>
<protein>
    <submittedName>
        <fullName evidence="5">HxlR family transcriptional regulator</fullName>
    </submittedName>
</protein>
<evidence type="ECO:0000256" key="1">
    <source>
        <dbReference type="ARBA" id="ARBA00023015"/>
    </source>
</evidence>
<dbReference type="PANTHER" id="PTHR33204:SF18">
    <property type="entry name" value="TRANSCRIPTIONAL REGULATORY PROTEIN"/>
    <property type="match status" value="1"/>
</dbReference>
<dbReference type="InterPro" id="IPR002577">
    <property type="entry name" value="HTH_HxlR"/>
</dbReference>
<keyword evidence="3" id="KW-0804">Transcription</keyword>
<dbReference type="PROSITE" id="PS51118">
    <property type="entry name" value="HTH_HXLR"/>
    <property type="match status" value="1"/>
</dbReference>
<dbReference type="PANTHER" id="PTHR33204">
    <property type="entry name" value="TRANSCRIPTIONAL REGULATOR, MARR FAMILY"/>
    <property type="match status" value="1"/>
</dbReference>
<dbReference type="Proteomes" id="UP000247781">
    <property type="component" value="Unassembled WGS sequence"/>
</dbReference>
<name>A0A318H7J8_9MYCO</name>
<proteinExistence type="predicted"/>
<keyword evidence="2" id="KW-0238">DNA-binding</keyword>
<dbReference type="Pfam" id="PF01638">
    <property type="entry name" value="HxlR"/>
    <property type="match status" value="1"/>
</dbReference>
<feature type="domain" description="HTH hxlR-type" evidence="4">
    <location>
        <begin position="1"/>
        <end position="64"/>
    </location>
</feature>
<dbReference type="GO" id="GO:0003677">
    <property type="term" value="F:DNA binding"/>
    <property type="evidence" value="ECO:0007669"/>
    <property type="project" value="UniProtKB-KW"/>
</dbReference>
<dbReference type="RefSeq" id="WP_220032572.1">
    <property type="nucleotide sequence ID" value="NZ_QJJU01000057.1"/>
</dbReference>
<keyword evidence="6" id="KW-1185">Reference proteome</keyword>
<reference evidence="6" key="1">
    <citation type="submission" date="2018-05" db="EMBL/GenBank/DDBJ databases">
        <authorList>
            <person name="Deangelis K."/>
            <person name="Huntemann M."/>
            <person name="Clum A."/>
            <person name="Pillay M."/>
            <person name="Palaniappan K."/>
            <person name="Varghese N."/>
            <person name="Mikhailova N."/>
            <person name="Stamatis D."/>
            <person name="Reddy T."/>
            <person name="Daum C."/>
            <person name="Shapiro N."/>
            <person name="Ivanova N."/>
            <person name="Kyrpides N."/>
            <person name="Woyke T."/>
        </authorList>
    </citation>
    <scope>NUCLEOTIDE SEQUENCE [LARGE SCALE GENOMIC DNA]</scope>
    <source>
        <strain evidence="6">GAS496</strain>
    </source>
</reference>